<evidence type="ECO:0000256" key="12">
    <source>
        <dbReference type="ARBA" id="ARBA00023139"/>
    </source>
</evidence>
<dbReference type="RefSeq" id="WP_345370376.1">
    <property type="nucleotide sequence ID" value="NZ_BAABJX010000022.1"/>
</dbReference>
<dbReference type="InterPro" id="IPR054765">
    <property type="entry name" value="SLBB_dom"/>
</dbReference>
<evidence type="ECO:0000256" key="9">
    <source>
        <dbReference type="ARBA" id="ARBA00023065"/>
    </source>
</evidence>
<evidence type="ECO:0000313" key="20">
    <source>
        <dbReference type="Proteomes" id="UP001500298"/>
    </source>
</evidence>
<keyword evidence="3" id="KW-0813">Transport</keyword>
<evidence type="ECO:0000256" key="2">
    <source>
        <dbReference type="ARBA" id="ARBA00009450"/>
    </source>
</evidence>
<keyword evidence="4" id="KW-1134">Transmembrane beta strand</keyword>
<gene>
    <name evidence="19" type="ORF">GCM10023331_13730</name>
</gene>
<evidence type="ECO:0000256" key="4">
    <source>
        <dbReference type="ARBA" id="ARBA00022452"/>
    </source>
</evidence>
<dbReference type="PANTHER" id="PTHR33619:SF3">
    <property type="entry name" value="POLYSACCHARIDE EXPORT PROTEIN GFCE-RELATED"/>
    <property type="match status" value="1"/>
</dbReference>
<evidence type="ECO:0000256" key="3">
    <source>
        <dbReference type="ARBA" id="ARBA00022448"/>
    </source>
</evidence>
<evidence type="ECO:0000256" key="7">
    <source>
        <dbReference type="ARBA" id="ARBA00022729"/>
    </source>
</evidence>
<feature type="domain" description="Polysaccharide export protein N-terminal" evidence="17">
    <location>
        <begin position="46"/>
        <end position="159"/>
    </location>
</feature>
<keyword evidence="11 16" id="KW-0472">Membrane</keyword>
<dbReference type="EMBL" id="BAABJX010000022">
    <property type="protein sequence ID" value="GAA4829747.1"/>
    <property type="molecule type" value="Genomic_DNA"/>
</dbReference>
<feature type="transmembrane region" description="Helical" evidence="16">
    <location>
        <begin position="263"/>
        <end position="284"/>
    </location>
</feature>
<keyword evidence="6 16" id="KW-0812">Transmembrane</keyword>
<keyword evidence="16" id="KW-1133">Transmembrane helix</keyword>
<evidence type="ECO:0000256" key="6">
    <source>
        <dbReference type="ARBA" id="ARBA00022692"/>
    </source>
</evidence>
<evidence type="ECO:0000256" key="8">
    <source>
        <dbReference type="ARBA" id="ARBA00023047"/>
    </source>
</evidence>
<keyword evidence="12" id="KW-0564">Palmitate</keyword>
<keyword evidence="20" id="KW-1185">Reference proteome</keyword>
<keyword evidence="8" id="KW-0625">Polysaccharide transport</keyword>
<keyword evidence="14" id="KW-0449">Lipoprotein</keyword>
<dbReference type="InterPro" id="IPR049712">
    <property type="entry name" value="Poly_export"/>
</dbReference>
<evidence type="ECO:0000259" key="17">
    <source>
        <dbReference type="Pfam" id="PF02563"/>
    </source>
</evidence>
<dbReference type="PANTHER" id="PTHR33619">
    <property type="entry name" value="POLYSACCHARIDE EXPORT PROTEIN GFCE-RELATED"/>
    <property type="match status" value="1"/>
</dbReference>
<accession>A0ABP9D8W5</accession>
<proteinExistence type="inferred from homology"/>
<evidence type="ECO:0000256" key="14">
    <source>
        <dbReference type="ARBA" id="ARBA00023288"/>
    </source>
</evidence>
<keyword evidence="7" id="KW-0732">Signal</keyword>
<evidence type="ECO:0000256" key="16">
    <source>
        <dbReference type="SAM" id="Phobius"/>
    </source>
</evidence>
<dbReference type="Proteomes" id="UP001500298">
    <property type="component" value="Unassembled WGS sequence"/>
</dbReference>
<evidence type="ECO:0000313" key="19">
    <source>
        <dbReference type="EMBL" id="GAA4829747.1"/>
    </source>
</evidence>
<keyword evidence="10" id="KW-0626">Porin</keyword>
<reference evidence="20" key="1">
    <citation type="journal article" date="2019" name="Int. J. Syst. Evol. Microbiol.">
        <title>The Global Catalogue of Microorganisms (GCM) 10K type strain sequencing project: providing services to taxonomists for standard genome sequencing and annotation.</title>
        <authorList>
            <consortium name="The Broad Institute Genomics Platform"/>
            <consortium name="The Broad Institute Genome Sequencing Center for Infectious Disease"/>
            <person name="Wu L."/>
            <person name="Ma J."/>
        </authorList>
    </citation>
    <scope>NUCLEOTIDE SEQUENCE [LARGE SCALE GENOMIC DNA]</scope>
    <source>
        <strain evidence="20">JCM 18326</strain>
    </source>
</reference>
<evidence type="ECO:0000256" key="15">
    <source>
        <dbReference type="SAM" id="MobiDB-lite"/>
    </source>
</evidence>
<comment type="subcellular location">
    <subcellularLocation>
        <location evidence="1">Cell outer membrane</location>
        <topology evidence="1">Multi-pass membrane protein</topology>
    </subcellularLocation>
</comment>
<comment type="caution">
    <text evidence="19">The sequence shown here is derived from an EMBL/GenBank/DDBJ whole genome shotgun (WGS) entry which is preliminary data.</text>
</comment>
<dbReference type="InterPro" id="IPR003715">
    <property type="entry name" value="Poly_export_N"/>
</dbReference>
<organism evidence="19 20">
    <name type="scientific">Algivirga pacifica</name>
    <dbReference type="NCBI Taxonomy" id="1162670"/>
    <lineage>
        <taxon>Bacteria</taxon>
        <taxon>Pseudomonadati</taxon>
        <taxon>Bacteroidota</taxon>
        <taxon>Cytophagia</taxon>
        <taxon>Cytophagales</taxon>
        <taxon>Flammeovirgaceae</taxon>
        <taxon>Algivirga</taxon>
    </lineage>
</organism>
<keyword evidence="5" id="KW-0762">Sugar transport</keyword>
<dbReference type="PROSITE" id="PS51257">
    <property type="entry name" value="PROKAR_LIPOPROTEIN"/>
    <property type="match status" value="1"/>
</dbReference>
<dbReference type="Gene3D" id="3.10.560.10">
    <property type="entry name" value="Outer membrane lipoprotein wza domain like"/>
    <property type="match status" value="1"/>
</dbReference>
<evidence type="ECO:0000256" key="13">
    <source>
        <dbReference type="ARBA" id="ARBA00023237"/>
    </source>
</evidence>
<feature type="compositionally biased region" description="Polar residues" evidence="15">
    <location>
        <begin position="74"/>
        <end position="84"/>
    </location>
</feature>
<keyword evidence="9" id="KW-0406">Ion transport</keyword>
<feature type="domain" description="SLBB" evidence="18">
    <location>
        <begin position="166"/>
        <end position="249"/>
    </location>
</feature>
<dbReference type="Pfam" id="PF02563">
    <property type="entry name" value="Poly_export"/>
    <property type="match status" value="1"/>
</dbReference>
<name>A0ABP9D8W5_9BACT</name>
<evidence type="ECO:0008006" key="21">
    <source>
        <dbReference type="Google" id="ProtNLM"/>
    </source>
</evidence>
<evidence type="ECO:0000259" key="18">
    <source>
        <dbReference type="Pfam" id="PF22461"/>
    </source>
</evidence>
<comment type="similarity">
    <text evidence="2">Belongs to the BexD/CtrA/VexA family.</text>
</comment>
<evidence type="ECO:0000256" key="5">
    <source>
        <dbReference type="ARBA" id="ARBA00022597"/>
    </source>
</evidence>
<evidence type="ECO:0000256" key="10">
    <source>
        <dbReference type="ARBA" id="ARBA00023114"/>
    </source>
</evidence>
<dbReference type="Pfam" id="PF22461">
    <property type="entry name" value="SLBB_2"/>
    <property type="match status" value="1"/>
</dbReference>
<feature type="region of interest" description="Disordered" evidence="15">
    <location>
        <begin position="74"/>
        <end position="93"/>
    </location>
</feature>
<sequence length="289" mass="32206">MSRITIITTILTLGLLSSCSLKKAVLFQTPTSVNAEVFEMEVNDITKNYTINYNDYLAISVYTNKGERLIDPNNEFSVGNAPSANNNRLGNQNNRQNQSMMARLPIERNSQPPQVYSVDPNGEINLPMVGKVKAVGLNLFELDAKLVEAYEAYYRDPFVISQYTNKRVLVMGALGEQIVYLYNEKMTVLEVLTSVGGILQNAKANKIRLVRPDPTTGFKNASVQLIDLTTIDGLKSANLKMMPNDVLYVEPRRRFDSQNLRDATSIIGAVTSTITGVISLYLLIQEINK</sequence>
<evidence type="ECO:0000256" key="11">
    <source>
        <dbReference type="ARBA" id="ARBA00023136"/>
    </source>
</evidence>
<keyword evidence="13" id="KW-0998">Cell outer membrane</keyword>
<evidence type="ECO:0000256" key="1">
    <source>
        <dbReference type="ARBA" id="ARBA00004571"/>
    </source>
</evidence>
<protein>
    <recommendedName>
        <fullName evidence="21">Polysaccharide export outer membrane protein</fullName>
    </recommendedName>
</protein>